<sequence>MDHSQSKRKPFVRPVKKSWWLKDRFYILYMLREGTSLLVAIYAVILMVGLLRLSQGEVAFNGWLAALTHPLSILLHLAVLAACAFHAKTWFALAPKAMRIFKGDELIPEKPIIMAQYIGLAGASLVVLLFVLLA</sequence>
<evidence type="ECO:0000313" key="6">
    <source>
        <dbReference type="EMBL" id="GAA4499587.1"/>
    </source>
</evidence>
<accession>A0ABP8Q9N4</accession>
<feature type="transmembrane region" description="Helical" evidence="5">
    <location>
        <begin position="26"/>
        <end position="51"/>
    </location>
</feature>
<organism evidence="6 7">
    <name type="scientific">Pseudaeromonas paramecii</name>
    <dbReference type="NCBI Taxonomy" id="2138166"/>
    <lineage>
        <taxon>Bacteria</taxon>
        <taxon>Pseudomonadati</taxon>
        <taxon>Pseudomonadota</taxon>
        <taxon>Gammaproteobacteria</taxon>
        <taxon>Aeromonadales</taxon>
        <taxon>Aeromonadaceae</taxon>
        <taxon>Pseudaeromonas</taxon>
    </lineage>
</organism>
<dbReference type="Gene3D" id="1.20.1300.10">
    <property type="entry name" value="Fumarate reductase/succinate dehydrogenase, transmembrane subunit"/>
    <property type="match status" value="1"/>
</dbReference>
<keyword evidence="1" id="KW-1003">Cell membrane</keyword>
<dbReference type="PIRSF" id="PIRSF000180">
    <property type="entry name" value="FrdC"/>
    <property type="match status" value="1"/>
</dbReference>
<reference evidence="7" key="1">
    <citation type="journal article" date="2019" name="Int. J. Syst. Evol. Microbiol.">
        <title>The Global Catalogue of Microorganisms (GCM) 10K type strain sequencing project: providing services to taxonomists for standard genome sequencing and annotation.</title>
        <authorList>
            <consortium name="The Broad Institute Genomics Platform"/>
            <consortium name="The Broad Institute Genome Sequencing Center for Infectious Disease"/>
            <person name="Wu L."/>
            <person name="Ma J."/>
        </authorList>
    </citation>
    <scope>NUCLEOTIDE SEQUENCE [LARGE SCALE GENOMIC DNA]</scope>
    <source>
        <strain evidence="7">JCM 32226</strain>
    </source>
</reference>
<dbReference type="EMBL" id="BAABFC010000012">
    <property type="protein sequence ID" value="GAA4499587.1"/>
    <property type="molecule type" value="Genomic_DNA"/>
</dbReference>
<dbReference type="Proteomes" id="UP001501321">
    <property type="component" value="Unassembled WGS sequence"/>
</dbReference>
<dbReference type="Pfam" id="PF02300">
    <property type="entry name" value="Fumarate_red_C"/>
    <property type="match status" value="1"/>
</dbReference>
<evidence type="ECO:0000256" key="2">
    <source>
        <dbReference type="ARBA" id="ARBA00022692"/>
    </source>
</evidence>
<dbReference type="SUPFAM" id="SSF81343">
    <property type="entry name" value="Fumarate reductase respiratory complex transmembrane subunits"/>
    <property type="match status" value="1"/>
</dbReference>
<dbReference type="InterPro" id="IPR003510">
    <property type="entry name" value="Fumarate_red_C"/>
</dbReference>
<keyword evidence="4 5" id="KW-0472">Membrane</keyword>
<name>A0ABP8Q9N4_9GAMM</name>
<evidence type="ECO:0000256" key="5">
    <source>
        <dbReference type="SAM" id="Phobius"/>
    </source>
</evidence>
<keyword evidence="2 5" id="KW-0812">Transmembrane</keyword>
<dbReference type="InterPro" id="IPR034804">
    <property type="entry name" value="SQR/QFR_C/D"/>
</dbReference>
<gene>
    <name evidence="6" type="ORF">GCM10023095_19990</name>
</gene>
<proteinExistence type="predicted"/>
<evidence type="ECO:0000256" key="3">
    <source>
        <dbReference type="ARBA" id="ARBA00022989"/>
    </source>
</evidence>
<comment type="caution">
    <text evidence="6">The sequence shown here is derived from an EMBL/GenBank/DDBJ whole genome shotgun (WGS) entry which is preliminary data.</text>
</comment>
<feature type="transmembrane region" description="Helical" evidence="5">
    <location>
        <begin position="112"/>
        <end position="133"/>
    </location>
</feature>
<evidence type="ECO:0000313" key="7">
    <source>
        <dbReference type="Proteomes" id="UP001501321"/>
    </source>
</evidence>
<evidence type="ECO:0000256" key="1">
    <source>
        <dbReference type="ARBA" id="ARBA00022475"/>
    </source>
</evidence>
<dbReference type="RefSeq" id="WP_345012597.1">
    <property type="nucleotide sequence ID" value="NZ_BAABFC010000012.1"/>
</dbReference>
<keyword evidence="7" id="KW-1185">Reference proteome</keyword>
<evidence type="ECO:0000256" key="4">
    <source>
        <dbReference type="ARBA" id="ARBA00023136"/>
    </source>
</evidence>
<keyword evidence="3 5" id="KW-1133">Transmembrane helix</keyword>
<protein>
    <submittedName>
        <fullName evidence="6">Fumarate reductase subunit C</fullName>
    </submittedName>
</protein>